<reference evidence="1 2" key="1">
    <citation type="journal article" date="2010" name="J. Bacteriol.">
        <title>The genome of the amoeba symbiont 'Candidatus Amoebophilus asiaticus' reveals common mechanisms for host cell interaction among amoeba-associated bacteria.</title>
        <authorList>
            <person name="Schmitz-Esser S."/>
            <person name="Tischler P."/>
            <person name="Arnold R."/>
            <person name="Montanaro J."/>
            <person name="Wagner M."/>
            <person name="Rattei T."/>
            <person name="Horn M."/>
        </authorList>
    </citation>
    <scope>NUCLEOTIDE SEQUENCE [LARGE SCALE GENOMIC DNA]</scope>
    <source>
        <strain evidence="1 2">5a2</strain>
    </source>
</reference>
<name>B3ET48_AMOA5</name>
<accession>B3ET48</accession>
<dbReference type="KEGG" id="aas:Aasi_1052"/>
<dbReference type="HOGENOM" id="CLU_1131742_0_0_10"/>
<evidence type="ECO:0000313" key="1">
    <source>
        <dbReference type="EMBL" id="ACE06400.1"/>
    </source>
</evidence>
<keyword evidence="2" id="KW-1185">Reference proteome</keyword>
<dbReference type="AlphaFoldDB" id="B3ET48"/>
<proteinExistence type="predicted"/>
<dbReference type="RefSeq" id="WP_012473161.1">
    <property type="nucleotide sequence ID" value="NC_010830.1"/>
</dbReference>
<protein>
    <submittedName>
        <fullName evidence="1">Uncharacterized protein</fullName>
    </submittedName>
</protein>
<dbReference type="Proteomes" id="UP000001227">
    <property type="component" value="Chromosome"/>
</dbReference>
<gene>
    <name evidence="1" type="ordered locus">Aasi_1052</name>
</gene>
<evidence type="ECO:0000313" key="2">
    <source>
        <dbReference type="Proteomes" id="UP000001227"/>
    </source>
</evidence>
<dbReference type="EMBL" id="CP001102">
    <property type="protein sequence ID" value="ACE06400.1"/>
    <property type="molecule type" value="Genomic_DNA"/>
</dbReference>
<organism evidence="1 2">
    <name type="scientific">Amoebophilus asiaticus (strain 5a2)</name>
    <dbReference type="NCBI Taxonomy" id="452471"/>
    <lineage>
        <taxon>Bacteria</taxon>
        <taxon>Pseudomonadati</taxon>
        <taxon>Bacteroidota</taxon>
        <taxon>Cytophagia</taxon>
        <taxon>Cytophagales</taxon>
        <taxon>Amoebophilaceae</taxon>
        <taxon>Candidatus Amoebophilus</taxon>
    </lineage>
</organism>
<sequence length="245" mass="28210">MCNNTEMVDTITIKKEDTDVREYFLQRKANLKQCIYNEAIFYVDMGEIVLSPQGNFDLWSPGFSGCTGVVICPKDRNISGGIIGHIKQGAGPSTTEHGKESWYKYILSGITTCIDMVIDKWKNIDVVLFKGEPYLHDLDLVKNIELHYPNQNVTIHDCRIEESCKDFPDRPECNLSELFFDTKNKQLFMYKSLDANAKNILYQIEIFSRENSVAVDLEERIDANDSRIYGLKNHMHLVILKNQLQ</sequence>